<evidence type="ECO:0000256" key="2">
    <source>
        <dbReference type="ARBA" id="ARBA00022737"/>
    </source>
</evidence>
<dbReference type="SMART" id="SM00355">
    <property type="entry name" value="ZnF_C2H2"/>
    <property type="match status" value="2"/>
</dbReference>
<keyword evidence="1" id="KW-0479">Metal-binding</keyword>
<evidence type="ECO:0000256" key="7">
    <source>
        <dbReference type="SAM" id="MobiDB-lite"/>
    </source>
</evidence>
<evidence type="ECO:0000256" key="1">
    <source>
        <dbReference type="ARBA" id="ARBA00022723"/>
    </source>
</evidence>
<feature type="region of interest" description="Disordered" evidence="7">
    <location>
        <begin position="1"/>
        <end position="36"/>
    </location>
</feature>
<dbReference type="InterPro" id="IPR050826">
    <property type="entry name" value="Krueppel_C2H2_ZnFinger"/>
</dbReference>
<sequence length="161" mass="18284">MGNTTERNQEVHQIISPGSEINYNDVTSDSSEESPITPILHPVLQSVDLSPDLSTHSGGFPHPSSLINHHGAQREGTIYSKHVECFDRKEELTSRQRSQEREKPYPCSECGKCFSRRSHVITHEKLHTGEKPYSCSQCGKCFTRRDNLLIHQRSHTGEKPY</sequence>
<dbReference type="PANTHER" id="PTHR24377">
    <property type="entry name" value="IP01015P-RELATED"/>
    <property type="match status" value="1"/>
</dbReference>
<feature type="region of interest" description="Disordered" evidence="7">
    <location>
        <begin position="54"/>
        <end position="73"/>
    </location>
</feature>
<dbReference type="PROSITE" id="PS00028">
    <property type="entry name" value="ZINC_FINGER_C2H2_1"/>
    <property type="match status" value="2"/>
</dbReference>
<feature type="compositionally biased region" description="Polar residues" evidence="7">
    <location>
        <begin position="19"/>
        <end position="29"/>
    </location>
</feature>
<organism evidence="9 10">
    <name type="scientific">Staurois parvus</name>
    <dbReference type="NCBI Taxonomy" id="386267"/>
    <lineage>
        <taxon>Eukaryota</taxon>
        <taxon>Metazoa</taxon>
        <taxon>Chordata</taxon>
        <taxon>Craniata</taxon>
        <taxon>Vertebrata</taxon>
        <taxon>Euteleostomi</taxon>
        <taxon>Amphibia</taxon>
        <taxon>Batrachia</taxon>
        <taxon>Anura</taxon>
        <taxon>Neobatrachia</taxon>
        <taxon>Ranoidea</taxon>
        <taxon>Ranidae</taxon>
        <taxon>Staurois</taxon>
    </lineage>
</organism>
<dbReference type="EMBL" id="CATNWA010009821">
    <property type="protein sequence ID" value="CAI9558758.1"/>
    <property type="molecule type" value="Genomic_DNA"/>
</dbReference>
<dbReference type="InterPro" id="IPR036236">
    <property type="entry name" value="Znf_C2H2_sf"/>
</dbReference>
<evidence type="ECO:0000313" key="9">
    <source>
        <dbReference type="EMBL" id="CAI9558758.1"/>
    </source>
</evidence>
<reference evidence="9" key="1">
    <citation type="submission" date="2023-05" db="EMBL/GenBank/DDBJ databases">
        <authorList>
            <person name="Stuckert A."/>
        </authorList>
    </citation>
    <scope>NUCLEOTIDE SEQUENCE</scope>
</reference>
<feature type="domain" description="C2H2-type" evidence="8">
    <location>
        <begin position="133"/>
        <end position="160"/>
    </location>
</feature>
<accession>A0ABN9CF87</accession>
<protein>
    <recommendedName>
        <fullName evidence="8">C2H2-type domain-containing protein</fullName>
    </recommendedName>
</protein>
<dbReference type="Pfam" id="PF00096">
    <property type="entry name" value="zf-C2H2"/>
    <property type="match status" value="2"/>
</dbReference>
<evidence type="ECO:0000256" key="6">
    <source>
        <dbReference type="PROSITE-ProRule" id="PRU00042"/>
    </source>
</evidence>
<proteinExistence type="predicted"/>
<name>A0ABN9CF87_9NEOB</name>
<evidence type="ECO:0000259" key="8">
    <source>
        <dbReference type="PROSITE" id="PS50157"/>
    </source>
</evidence>
<keyword evidence="5" id="KW-0539">Nucleus</keyword>
<gene>
    <name evidence="9" type="ORF">SPARVUS_LOCUS4945030</name>
</gene>
<evidence type="ECO:0000256" key="3">
    <source>
        <dbReference type="ARBA" id="ARBA00022771"/>
    </source>
</evidence>
<evidence type="ECO:0000256" key="4">
    <source>
        <dbReference type="ARBA" id="ARBA00022833"/>
    </source>
</evidence>
<comment type="caution">
    <text evidence="9">The sequence shown here is derived from an EMBL/GenBank/DDBJ whole genome shotgun (WGS) entry which is preliminary data.</text>
</comment>
<keyword evidence="2" id="KW-0677">Repeat</keyword>
<dbReference type="InterPro" id="IPR013087">
    <property type="entry name" value="Znf_C2H2_type"/>
</dbReference>
<dbReference type="PROSITE" id="PS50157">
    <property type="entry name" value="ZINC_FINGER_C2H2_2"/>
    <property type="match status" value="2"/>
</dbReference>
<keyword evidence="3 6" id="KW-0863">Zinc-finger</keyword>
<keyword evidence="10" id="KW-1185">Reference proteome</keyword>
<feature type="domain" description="C2H2-type" evidence="8">
    <location>
        <begin position="105"/>
        <end position="132"/>
    </location>
</feature>
<dbReference type="SUPFAM" id="SSF57667">
    <property type="entry name" value="beta-beta-alpha zinc fingers"/>
    <property type="match status" value="1"/>
</dbReference>
<evidence type="ECO:0000256" key="5">
    <source>
        <dbReference type="ARBA" id="ARBA00023242"/>
    </source>
</evidence>
<feature type="non-terminal residue" evidence="9">
    <location>
        <position position="161"/>
    </location>
</feature>
<keyword evidence="4" id="KW-0862">Zinc</keyword>
<evidence type="ECO:0000313" key="10">
    <source>
        <dbReference type="Proteomes" id="UP001162483"/>
    </source>
</evidence>
<dbReference type="Gene3D" id="3.30.160.60">
    <property type="entry name" value="Classic Zinc Finger"/>
    <property type="match status" value="2"/>
</dbReference>
<dbReference type="Proteomes" id="UP001162483">
    <property type="component" value="Unassembled WGS sequence"/>
</dbReference>